<evidence type="ECO:0000256" key="8">
    <source>
        <dbReference type="ARBA" id="ARBA00035585"/>
    </source>
</evidence>
<evidence type="ECO:0000256" key="3">
    <source>
        <dbReference type="ARBA" id="ARBA00022692"/>
    </source>
</evidence>
<protein>
    <recommendedName>
        <fullName evidence="10">Fluoride-specific ion channel FluC</fullName>
    </recommendedName>
</protein>
<feature type="binding site" evidence="10">
    <location>
        <position position="81"/>
    </location>
    <ligand>
        <name>Na(+)</name>
        <dbReference type="ChEBI" id="CHEBI:29101"/>
        <note>structural</note>
    </ligand>
</feature>
<keyword evidence="10" id="KW-0479">Metal-binding</keyword>
<comment type="activity regulation">
    <text evidence="10">Na(+) is not transported, but it plays an essential structural role and its presence is essential for fluoride channel function.</text>
</comment>
<feature type="transmembrane region" description="Helical" evidence="10">
    <location>
        <begin position="104"/>
        <end position="125"/>
    </location>
</feature>
<evidence type="ECO:0000256" key="6">
    <source>
        <dbReference type="ARBA" id="ARBA00023303"/>
    </source>
</evidence>
<evidence type="ECO:0000313" key="11">
    <source>
        <dbReference type="EMBL" id="MTF38446.1"/>
    </source>
</evidence>
<dbReference type="GO" id="GO:0062054">
    <property type="term" value="F:fluoride channel activity"/>
    <property type="evidence" value="ECO:0007669"/>
    <property type="project" value="UniProtKB-UniRule"/>
</dbReference>
<dbReference type="RefSeq" id="WP_155083322.1">
    <property type="nucleotide sequence ID" value="NZ_WMIA01000005.1"/>
</dbReference>
<dbReference type="GO" id="GO:0046872">
    <property type="term" value="F:metal ion binding"/>
    <property type="evidence" value="ECO:0007669"/>
    <property type="project" value="UniProtKB-KW"/>
</dbReference>
<evidence type="ECO:0000256" key="2">
    <source>
        <dbReference type="ARBA" id="ARBA00022475"/>
    </source>
</evidence>
<feature type="transmembrane region" description="Helical" evidence="10">
    <location>
        <begin position="71"/>
        <end position="89"/>
    </location>
</feature>
<keyword evidence="10" id="KW-0915">Sodium</keyword>
<comment type="subcellular location">
    <subcellularLocation>
        <location evidence="1 10">Cell membrane</location>
        <topology evidence="1 10">Multi-pass membrane protein</topology>
    </subcellularLocation>
</comment>
<evidence type="ECO:0000313" key="12">
    <source>
        <dbReference type="Proteomes" id="UP000437131"/>
    </source>
</evidence>
<dbReference type="PANTHER" id="PTHR28259">
    <property type="entry name" value="FLUORIDE EXPORT PROTEIN 1-RELATED"/>
    <property type="match status" value="1"/>
</dbReference>
<dbReference type="HAMAP" id="MF_00454">
    <property type="entry name" value="FluC"/>
    <property type="match status" value="1"/>
</dbReference>
<proteinExistence type="inferred from homology"/>
<keyword evidence="3 10" id="KW-0812">Transmembrane</keyword>
<comment type="function">
    <text evidence="9 10">Fluoride-specific ion channel. Important for reducing fluoride concentration in the cell, thus reducing its toxicity.</text>
</comment>
<keyword evidence="5 10" id="KW-0472">Membrane</keyword>
<gene>
    <name evidence="10 11" type="primary">crcB</name>
    <name evidence="10" type="synonym">fluC</name>
    <name evidence="11" type="ORF">GGC33_05860</name>
</gene>
<keyword evidence="2 10" id="KW-1003">Cell membrane</keyword>
<keyword evidence="10" id="KW-0406">Ion transport</keyword>
<evidence type="ECO:0000256" key="1">
    <source>
        <dbReference type="ARBA" id="ARBA00004651"/>
    </source>
</evidence>
<dbReference type="NCBIfam" id="TIGR00494">
    <property type="entry name" value="crcB"/>
    <property type="match status" value="1"/>
</dbReference>
<dbReference type="AlphaFoldDB" id="A0A844GWR9"/>
<reference evidence="11 12" key="1">
    <citation type="submission" date="2019-11" db="EMBL/GenBank/DDBJ databases">
        <title>Isolation of a new High Light Tolerant Cyanobacteria.</title>
        <authorList>
            <person name="Dobson Z."/>
            <person name="Vaughn N."/>
            <person name="Vaughn M."/>
            <person name="Fromme P."/>
            <person name="Mazor Y."/>
        </authorList>
    </citation>
    <scope>NUCLEOTIDE SEQUENCE [LARGE SCALE GENOMIC DNA]</scope>
    <source>
        <strain evidence="11 12">0216</strain>
    </source>
</reference>
<keyword evidence="6 10" id="KW-0407">Ion channel</keyword>
<feature type="transmembrane region" description="Helical" evidence="10">
    <location>
        <begin position="7"/>
        <end position="27"/>
    </location>
</feature>
<comment type="caution">
    <text evidence="11">The sequence shown here is derived from an EMBL/GenBank/DDBJ whole genome shotgun (WGS) entry which is preliminary data.</text>
</comment>
<evidence type="ECO:0000256" key="4">
    <source>
        <dbReference type="ARBA" id="ARBA00022989"/>
    </source>
</evidence>
<dbReference type="InterPro" id="IPR003691">
    <property type="entry name" value="FluC"/>
</dbReference>
<accession>A0A844GWR9</accession>
<evidence type="ECO:0000256" key="5">
    <source>
        <dbReference type="ARBA" id="ARBA00023136"/>
    </source>
</evidence>
<comment type="similarity">
    <text evidence="7 10">Belongs to the fluoride channel Fluc/FEX (TC 1.A.43) family.</text>
</comment>
<evidence type="ECO:0000256" key="7">
    <source>
        <dbReference type="ARBA" id="ARBA00035120"/>
    </source>
</evidence>
<keyword evidence="4 10" id="KW-1133">Transmembrane helix</keyword>
<dbReference type="PANTHER" id="PTHR28259:SF1">
    <property type="entry name" value="FLUORIDE EXPORT PROTEIN 1-RELATED"/>
    <property type="match status" value="1"/>
</dbReference>
<sequence length="135" mass="15245">MVKNPQIRIPIIISLGAIAGVLCRYYIGLWLLQNFKTQFPIDIFLINISGCFFMGFLSTILARKYPLHPELVLLLITGFLGTYTTFSTYELNTAVNLNNLSRDLLYWIGSPILGLFCLEIGIKLAQITLSIKSRN</sequence>
<dbReference type="Pfam" id="PF02537">
    <property type="entry name" value="CRCB"/>
    <property type="match status" value="1"/>
</dbReference>
<evidence type="ECO:0000256" key="9">
    <source>
        <dbReference type="ARBA" id="ARBA00049940"/>
    </source>
</evidence>
<dbReference type="EMBL" id="WMIA01000005">
    <property type="protein sequence ID" value="MTF38446.1"/>
    <property type="molecule type" value="Genomic_DNA"/>
</dbReference>
<evidence type="ECO:0000256" key="10">
    <source>
        <dbReference type="HAMAP-Rule" id="MF_00454"/>
    </source>
</evidence>
<feature type="binding site" evidence="10">
    <location>
        <position position="84"/>
    </location>
    <ligand>
        <name>Na(+)</name>
        <dbReference type="ChEBI" id="CHEBI:29101"/>
        <note>structural</note>
    </ligand>
</feature>
<feature type="transmembrane region" description="Helical" evidence="10">
    <location>
        <begin position="39"/>
        <end position="62"/>
    </location>
</feature>
<comment type="catalytic activity">
    <reaction evidence="8">
        <text>fluoride(in) = fluoride(out)</text>
        <dbReference type="Rhea" id="RHEA:76159"/>
        <dbReference type="ChEBI" id="CHEBI:17051"/>
    </reaction>
    <physiologicalReaction direction="left-to-right" evidence="8">
        <dbReference type="Rhea" id="RHEA:76160"/>
    </physiologicalReaction>
</comment>
<dbReference type="GO" id="GO:0140114">
    <property type="term" value="P:cellular detoxification of fluoride"/>
    <property type="evidence" value="ECO:0007669"/>
    <property type="project" value="UniProtKB-UniRule"/>
</dbReference>
<dbReference type="Proteomes" id="UP000437131">
    <property type="component" value="Unassembled WGS sequence"/>
</dbReference>
<organism evidence="11 12">
    <name type="scientific">Cyanobacterium aponinum 0216</name>
    <dbReference type="NCBI Taxonomy" id="2676140"/>
    <lineage>
        <taxon>Bacteria</taxon>
        <taxon>Bacillati</taxon>
        <taxon>Cyanobacteriota</taxon>
        <taxon>Cyanophyceae</taxon>
        <taxon>Oscillatoriophycideae</taxon>
        <taxon>Chroococcales</taxon>
        <taxon>Geminocystaceae</taxon>
        <taxon>Cyanobacterium</taxon>
    </lineage>
</organism>
<keyword evidence="10" id="KW-0813">Transport</keyword>
<name>A0A844GWR9_9CHRO</name>
<dbReference type="GO" id="GO:0005886">
    <property type="term" value="C:plasma membrane"/>
    <property type="evidence" value="ECO:0007669"/>
    <property type="project" value="UniProtKB-SubCell"/>
</dbReference>